<dbReference type="RefSeq" id="WP_209362578.1">
    <property type="nucleotide sequence ID" value="NZ_JAGISH010000011.1"/>
</dbReference>
<comment type="caution">
    <text evidence="2">The sequence shown here is derived from an EMBL/GenBank/DDBJ whole genome shotgun (WGS) entry which is preliminary data.</text>
</comment>
<evidence type="ECO:0000313" key="2">
    <source>
        <dbReference type="EMBL" id="MBP0484344.1"/>
    </source>
</evidence>
<evidence type="ECO:0000256" key="1">
    <source>
        <dbReference type="SAM" id="MobiDB-lite"/>
    </source>
</evidence>
<sequence length="327" mass="34636">MAELTEHGQAALAAICERHGVTEQTVRALMEAIVRGGGTQAQFDIGELGGMGQWSRGGMTMVGDMFNSGLQARVSALCDDIAQAGGSAALFKPARAAQAMASGQYQSQGQSHGQSQGQSMGLGGGMAMGRGQEMVMGFGWWPEDLGHPSAQGRQNDLAYAVFPQKQRLAVMLAGRITLYDTGRHEIGGVSQDNGGWRFTSQFGEVDLSKLEVVAGDGPELRAPEHPERDRDPVTKPAEDDRLVVPPEDGDPGVTPHGAGTRIAPGEPDPSPVNTPVGTPAEVPQVEGPARTAHEILATLERLGKLRELGILTEDEFRDKKGELLARL</sequence>
<feature type="compositionally biased region" description="Basic and acidic residues" evidence="1">
    <location>
        <begin position="218"/>
        <end position="242"/>
    </location>
</feature>
<gene>
    <name evidence="2" type="ORF">J5474_17875</name>
</gene>
<dbReference type="Proteomes" id="UP000675940">
    <property type="component" value="Unassembled WGS sequence"/>
</dbReference>
<proteinExistence type="predicted"/>
<evidence type="ECO:0000313" key="3">
    <source>
        <dbReference type="Proteomes" id="UP000675940"/>
    </source>
</evidence>
<keyword evidence="3" id="KW-1185">Reference proteome</keyword>
<organism evidence="2 3">
    <name type="scientific">Sagittula salina</name>
    <dbReference type="NCBI Taxonomy" id="2820268"/>
    <lineage>
        <taxon>Bacteria</taxon>
        <taxon>Pseudomonadati</taxon>
        <taxon>Pseudomonadota</taxon>
        <taxon>Alphaproteobacteria</taxon>
        <taxon>Rhodobacterales</taxon>
        <taxon>Roseobacteraceae</taxon>
        <taxon>Sagittula</taxon>
    </lineage>
</organism>
<feature type="compositionally biased region" description="Low complexity" evidence="1">
    <location>
        <begin position="102"/>
        <end position="119"/>
    </location>
</feature>
<protein>
    <submittedName>
        <fullName evidence="2">SHOCT domain-containing protein</fullName>
    </submittedName>
</protein>
<feature type="region of interest" description="Disordered" evidence="1">
    <location>
        <begin position="217"/>
        <end position="289"/>
    </location>
</feature>
<dbReference type="AlphaFoldDB" id="A0A940MS14"/>
<name>A0A940MS14_9RHOB</name>
<reference evidence="2" key="1">
    <citation type="submission" date="2021-03" db="EMBL/GenBank/DDBJ databases">
        <title>Sagittula salina sp. nov. strain M10.9X isolated from the marine waste.</title>
        <authorList>
            <person name="Satari L."/>
            <person name="Molina-Menor E."/>
            <person name="Vidal-Verdu A."/>
            <person name="Pascual J."/>
            <person name="Pereto J."/>
            <person name="Porcar M."/>
        </authorList>
    </citation>
    <scope>NUCLEOTIDE SEQUENCE</scope>
    <source>
        <strain evidence="2">M10.9X</strain>
    </source>
</reference>
<accession>A0A940MS14</accession>
<feature type="region of interest" description="Disordered" evidence="1">
    <location>
        <begin position="102"/>
        <end position="122"/>
    </location>
</feature>
<dbReference type="EMBL" id="JAGISH010000011">
    <property type="protein sequence ID" value="MBP0484344.1"/>
    <property type="molecule type" value="Genomic_DNA"/>
</dbReference>